<feature type="compositionally biased region" description="Basic residues" evidence="1">
    <location>
        <begin position="394"/>
        <end position="404"/>
    </location>
</feature>
<sequence length="444" mass="50921">MTSASKDLPFEIILSITSHLVRQTDLYQCALINKRFYAATIPRLWEAPMCYNDVDYLWEAKIFPCIPRRESPDVPWDPGFVTCEKLTQCLLTTRQYQQTNAFRSSPLGHYIRKLDLLDEDSVIKGMLLLSHAPFLEHLRLLGLEIDDDEVDCIWQLCPRLKSIHLFDIPFNLLRGIGKHCRSLSSITLERPSSKYYIDLRYLLDCPLTHIHIINYDRITRFGGVISQFHQLESLIIDRCDLLPDGFFKNLVSAATPCPRLKKLHLYEANLTPETALLVMKSFPCLADITLDYTPKVTEKLLFALASGPSLKTLDLDSNKYDVSSQAIRDFIINCPQLTCLVLGRCPIPHRCFPGLKPNWQFSLDQQCLDEIRLNPGFRTTPQDDIPSPPPRNRSTPRYRIPRRHQTGDSDPANSATYVGPFIQPRDQSDYSDSDDSLIYISPFI</sequence>
<reference evidence="3" key="1">
    <citation type="submission" date="2016-04" db="EMBL/GenBank/DDBJ databases">
        <authorList>
            <person name="Evans L.H."/>
            <person name="Alamgir A."/>
            <person name="Owens N."/>
            <person name="Weber N.D."/>
            <person name="Virtaneva K."/>
            <person name="Barbian K."/>
            <person name="Babar A."/>
            <person name="Rosenke K."/>
        </authorList>
    </citation>
    <scope>NUCLEOTIDE SEQUENCE [LARGE SCALE GENOMIC DNA]</scope>
    <source>
        <strain evidence="3">CBS 101.48</strain>
    </source>
</reference>
<name>A0A163MCG8_ABSGL</name>
<dbReference type="InterPro" id="IPR013101">
    <property type="entry name" value="LRR_PRU1-like"/>
</dbReference>
<dbReference type="Pfam" id="PF07723">
    <property type="entry name" value="LRR_2"/>
    <property type="match status" value="1"/>
</dbReference>
<dbReference type="Pfam" id="PF12937">
    <property type="entry name" value="F-box-like"/>
    <property type="match status" value="1"/>
</dbReference>
<dbReference type="OrthoDB" id="10257471at2759"/>
<protein>
    <recommendedName>
        <fullName evidence="2">F-box domain-containing protein</fullName>
    </recommendedName>
</protein>
<dbReference type="InParanoid" id="A0A163MCG8"/>
<organism evidence="3">
    <name type="scientific">Absidia glauca</name>
    <name type="common">Pin mould</name>
    <dbReference type="NCBI Taxonomy" id="4829"/>
    <lineage>
        <taxon>Eukaryota</taxon>
        <taxon>Fungi</taxon>
        <taxon>Fungi incertae sedis</taxon>
        <taxon>Mucoromycota</taxon>
        <taxon>Mucoromycotina</taxon>
        <taxon>Mucoromycetes</taxon>
        <taxon>Mucorales</taxon>
        <taxon>Cunninghamellaceae</taxon>
        <taxon>Absidia</taxon>
    </lineage>
</organism>
<keyword evidence="4" id="KW-1185">Reference proteome</keyword>
<dbReference type="EMBL" id="LT554188">
    <property type="protein sequence ID" value="SAM03459.1"/>
    <property type="molecule type" value="Genomic_DNA"/>
</dbReference>
<dbReference type="AlphaFoldDB" id="A0A163MCG8"/>
<dbReference type="Gene3D" id="3.80.10.10">
    <property type="entry name" value="Ribonuclease Inhibitor"/>
    <property type="match status" value="1"/>
</dbReference>
<evidence type="ECO:0000313" key="3">
    <source>
        <dbReference type="EMBL" id="SAM03459.1"/>
    </source>
</evidence>
<dbReference type="GO" id="GO:0031146">
    <property type="term" value="P:SCF-dependent proteasomal ubiquitin-dependent protein catabolic process"/>
    <property type="evidence" value="ECO:0007669"/>
    <property type="project" value="TreeGrafter"/>
</dbReference>
<evidence type="ECO:0000256" key="1">
    <source>
        <dbReference type="SAM" id="MobiDB-lite"/>
    </source>
</evidence>
<dbReference type="SUPFAM" id="SSF52047">
    <property type="entry name" value="RNI-like"/>
    <property type="match status" value="1"/>
</dbReference>
<evidence type="ECO:0000259" key="2">
    <source>
        <dbReference type="Pfam" id="PF12937"/>
    </source>
</evidence>
<dbReference type="InterPro" id="IPR032675">
    <property type="entry name" value="LRR_dom_sf"/>
</dbReference>
<dbReference type="PANTHER" id="PTHR13318">
    <property type="entry name" value="PARTNER OF PAIRED, ISOFORM B-RELATED"/>
    <property type="match status" value="1"/>
</dbReference>
<dbReference type="InterPro" id="IPR001810">
    <property type="entry name" value="F-box_dom"/>
</dbReference>
<proteinExistence type="predicted"/>
<dbReference type="Proteomes" id="UP000078561">
    <property type="component" value="Unassembled WGS sequence"/>
</dbReference>
<feature type="region of interest" description="Disordered" evidence="1">
    <location>
        <begin position="376"/>
        <end position="434"/>
    </location>
</feature>
<dbReference type="GO" id="GO:0019005">
    <property type="term" value="C:SCF ubiquitin ligase complex"/>
    <property type="evidence" value="ECO:0007669"/>
    <property type="project" value="TreeGrafter"/>
</dbReference>
<evidence type="ECO:0000313" key="4">
    <source>
        <dbReference type="Proteomes" id="UP000078561"/>
    </source>
</evidence>
<feature type="domain" description="F-box" evidence="2">
    <location>
        <begin position="7"/>
        <end position="46"/>
    </location>
</feature>
<gene>
    <name evidence="3" type="primary">ABSGL_09297.1 scaffold 11094</name>
</gene>
<accession>A0A163MCG8</accession>